<dbReference type="Proteomes" id="UP000248889">
    <property type="component" value="Unassembled WGS sequence"/>
</dbReference>
<reference evidence="2 3" key="1">
    <citation type="submission" date="2018-06" db="EMBL/GenBank/DDBJ databases">
        <title>Streptacidiphilus pinicola sp. nov., isolated from pine grove soil.</title>
        <authorList>
            <person name="Roh S.G."/>
            <person name="Park S."/>
            <person name="Kim M.-K."/>
            <person name="Yun B.-R."/>
            <person name="Park J."/>
            <person name="Kim M.J."/>
            <person name="Kim Y.S."/>
            <person name="Kim S.B."/>
        </authorList>
    </citation>
    <scope>NUCLEOTIDE SEQUENCE [LARGE SCALE GENOMIC DNA]</scope>
    <source>
        <strain evidence="2 3">MMS16-CNU450</strain>
    </source>
</reference>
<organism evidence="2 3">
    <name type="scientific">Streptacidiphilus pinicola</name>
    <dbReference type="NCBI Taxonomy" id="2219663"/>
    <lineage>
        <taxon>Bacteria</taxon>
        <taxon>Bacillati</taxon>
        <taxon>Actinomycetota</taxon>
        <taxon>Actinomycetes</taxon>
        <taxon>Kitasatosporales</taxon>
        <taxon>Streptomycetaceae</taxon>
        <taxon>Streptacidiphilus</taxon>
    </lineage>
</organism>
<comment type="caution">
    <text evidence="2">The sequence shown here is derived from an EMBL/GenBank/DDBJ whole genome shotgun (WGS) entry which is preliminary data.</text>
</comment>
<keyword evidence="1" id="KW-1133">Transmembrane helix</keyword>
<dbReference type="OrthoDB" id="4351037at2"/>
<keyword evidence="1" id="KW-0812">Transmembrane</keyword>
<keyword evidence="3" id="KW-1185">Reference proteome</keyword>
<evidence type="ECO:0000313" key="3">
    <source>
        <dbReference type="Proteomes" id="UP000248889"/>
    </source>
</evidence>
<accession>A0A2X0K0A3</accession>
<feature type="transmembrane region" description="Helical" evidence="1">
    <location>
        <begin position="60"/>
        <end position="78"/>
    </location>
</feature>
<protein>
    <submittedName>
        <fullName evidence="2">Uncharacterized protein</fullName>
    </submittedName>
</protein>
<feature type="transmembrane region" description="Helical" evidence="1">
    <location>
        <begin position="90"/>
        <end position="115"/>
    </location>
</feature>
<dbReference type="EMBL" id="QKYN01000186">
    <property type="protein sequence ID" value="RAG80929.1"/>
    <property type="molecule type" value="Genomic_DNA"/>
</dbReference>
<gene>
    <name evidence="2" type="ORF">DN069_35470</name>
</gene>
<dbReference type="RefSeq" id="WP_111507375.1">
    <property type="nucleotide sequence ID" value="NZ_QKYN01000186.1"/>
</dbReference>
<keyword evidence="1" id="KW-0472">Membrane</keyword>
<evidence type="ECO:0000256" key="1">
    <source>
        <dbReference type="SAM" id="Phobius"/>
    </source>
</evidence>
<dbReference type="AlphaFoldDB" id="A0A2X0K0A3"/>
<evidence type="ECO:0000313" key="2">
    <source>
        <dbReference type="EMBL" id="RAG80929.1"/>
    </source>
</evidence>
<proteinExistence type="predicted"/>
<name>A0A2X0K0A3_9ACTN</name>
<sequence>MIYFYALFALFLAVTGTGTVRAGLQVWRNQTPPGWVARPNPVFSEPVWHGVRRALVPMGAFQWFLSSMVLAVGIVITSDRAGTPTPGPMWANLLLWLAILGLLTSGWVAFSVVAFNRPQFLVPRHLRDQLGSWTAYRQRA</sequence>